<dbReference type="InterPro" id="IPR049326">
    <property type="entry name" value="Rhodopsin_dom_fungi"/>
</dbReference>
<evidence type="ECO:0000256" key="14">
    <source>
        <dbReference type="SAM" id="MobiDB-lite"/>
    </source>
</evidence>
<keyword evidence="12" id="KW-0449">Lipoprotein</keyword>
<protein>
    <submittedName>
        <fullName evidence="18">CFEM domain-containing protein</fullName>
    </submittedName>
</protein>
<name>A0AAD5WPD9_9PEZI</name>
<evidence type="ECO:0000256" key="15">
    <source>
        <dbReference type="SAM" id="Phobius"/>
    </source>
</evidence>
<comment type="subcellular location">
    <subcellularLocation>
        <location evidence="2">Membrane</location>
        <topology evidence="2">Lipid-anchor</topology>
        <topology evidence="2">GPI-anchor</topology>
    </subcellularLocation>
    <subcellularLocation>
        <location evidence="1">Membrane</location>
        <topology evidence="1">Multi-pass membrane protein</topology>
    </subcellularLocation>
    <subcellularLocation>
        <location evidence="3">Secreted</location>
    </subcellularLocation>
</comment>
<keyword evidence="7 15" id="KW-0812">Transmembrane</keyword>
<evidence type="ECO:0000313" key="18">
    <source>
        <dbReference type="EMBL" id="KAJ2894005.1"/>
    </source>
</evidence>
<evidence type="ECO:0000256" key="2">
    <source>
        <dbReference type="ARBA" id="ARBA00004589"/>
    </source>
</evidence>
<dbReference type="EMBL" id="JAKWBI020000541">
    <property type="protein sequence ID" value="KAJ2894005.1"/>
    <property type="molecule type" value="Genomic_DNA"/>
</dbReference>
<feature type="transmembrane region" description="Helical" evidence="15">
    <location>
        <begin position="138"/>
        <end position="160"/>
    </location>
</feature>
<feature type="transmembrane region" description="Helical" evidence="15">
    <location>
        <begin position="106"/>
        <end position="126"/>
    </location>
</feature>
<keyword evidence="6" id="KW-0325">Glycoprotein</keyword>
<feature type="region of interest" description="Disordered" evidence="14">
    <location>
        <begin position="523"/>
        <end position="559"/>
    </location>
</feature>
<reference evidence="18" key="1">
    <citation type="submission" date="2022-07" db="EMBL/GenBank/DDBJ databases">
        <title>Draft genome sequence of Zalerion maritima ATCC 34329, a (micro)plastics degrading marine fungus.</title>
        <authorList>
            <person name="Paco A."/>
            <person name="Goncalves M.F.M."/>
            <person name="Rocha-Santos T.A.P."/>
            <person name="Alves A."/>
        </authorList>
    </citation>
    <scope>NUCLEOTIDE SEQUENCE</scope>
    <source>
        <strain evidence="18">ATCC 34329</strain>
    </source>
</reference>
<feature type="region of interest" description="Disordered" evidence="14">
    <location>
        <begin position="421"/>
        <end position="444"/>
    </location>
</feature>
<dbReference type="AlphaFoldDB" id="A0AAD5WPD9"/>
<proteinExistence type="inferred from homology"/>
<organism evidence="18 19">
    <name type="scientific">Zalerion maritima</name>
    <dbReference type="NCBI Taxonomy" id="339359"/>
    <lineage>
        <taxon>Eukaryota</taxon>
        <taxon>Fungi</taxon>
        <taxon>Dikarya</taxon>
        <taxon>Ascomycota</taxon>
        <taxon>Pezizomycotina</taxon>
        <taxon>Sordariomycetes</taxon>
        <taxon>Lulworthiomycetidae</taxon>
        <taxon>Lulworthiales</taxon>
        <taxon>Lulworthiaceae</taxon>
        <taxon>Zalerion</taxon>
    </lineage>
</organism>
<evidence type="ECO:0000256" key="10">
    <source>
        <dbReference type="ARBA" id="ARBA00023136"/>
    </source>
</evidence>
<dbReference type="Pfam" id="PF20684">
    <property type="entry name" value="Fung_rhodopsin"/>
    <property type="match status" value="1"/>
</dbReference>
<comment type="similarity">
    <text evidence="13">Belongs to the SAT4 family.</text>
</comment>
<evidence type="ECO:0000256" key="8">
    <source>
        <dbReference type="ARBA" id="ARBA00022729"/>
    </source>
</evidence>
<evidence type="ECO:0000256" key="11">
    <source>
        <dbReference type="ARBA" id="ARBA00023157"/>
    </source>
</evidence>
<keyword evidence="9 15" id="KW-1133">Transmembrane helix</keyword>
<evidence type="ECO:0000256" key="5">
    <source>
        <dbReference type="ARBA" id="ARBA00022525"/>
    </source>
</evidence>
<dbReference type="InterPro" id="IPR008427">
    <property type="entry name" value="Extracellular_membr_CFEM_dom"/>
</dbReference>
<keyword evidence="6" id="KW-0336">GPI-anchor</keyword>
<dbReference type="InterPro" id="IPR052337">
    <property type="entry name" value="SAT4-like"/>
</dbReference>
<evidence type="ECO:0000256" key="4">
    <source>
        <dbReference type="ARBA" id="ARBA00010031"/>
    </source>
</evidence>
<sequence>MFWRWQLVPFLALSLFATIAQAVNPAIWASMYTEFPQCGVECAAELVPSSNCKSLSNYTCLCEDVPIRKIMTECVYERCNGMETFKLAKLNAEGCETPVRSRRGTLLGLIPVEVIVITSFFLRFFSRKTMVGKYDRDDHIMLAVFFLYFLFVAIGNLAYFRGFGVDIWTVEEHKVDVALRVWHLTNEHSPYQAGTKTANSSLTLKLFFFSNTLYLLIMELTKTSILMFYLRVFPHDNFRLATFVTITWVALCALLFMALQMFQCLPIQFNWLGWRGDFDGHRCININMFAYTVGATMILQDVVILLLPLPWLISLNTSVRNRIGIIVMFSMGVFILITSCIRTRYLVTYARTVNPTWDYTDQLVWSALEVAVSILVVNIPAMRVLFVKKISPAVRCAFSGTHHNDGIKELKSAYYHSKTTASSIPRTHVSPHHRRSNSNSSKLSKNETSLSIVVCEAAPPSLDLGDKLKGDVHTMICAGAPMGSTDGLQRSSATSSRLVRGQSNASDISLASRILVETTTTRVVAPGEPSDSSPVRGSTPPGARNCSPNGRDGSFSFWEGGKIGGPSFGSLGV</sequence>
<evidence type="ECO:0000256" key="9">
    <source>
        <dbReference type="ARBA" id="ARBA00022989"/>
    </source>
</evidence>
<dbReference type="Proteomes" id="UP001201980">
    <property type="component" value="Unassembled WGS sequence"/>
</dbReference>
<evidence type="ECO:0000256" key="1">
    <source>
        <dbReference type="ARBA" id="ARBA00004141"/>
    </source>
</evidence>
<dbReference type="SMART" id="SM00747">
    <property type="entry name" value="CFEM"/>
    <property type="match status" value="1"/>
</dbReference>
<feature type="transmembrane region" description="Helical" evidence="15">
    <location>
        <begin position="325"/>
        <end position="345"/>
    </location>
</feature>
<evidence type="ECO:0000256" key="6">
    <source>
        <dbReference type="ARBA" id="ARBA00022622"/>
    </source>
</evidence>
<gene>
    <name evidence="18" type="ORF">MKZ38_008028</name>
</gene>
<keyword evidence="11" id="KW-1015">Disulfide bond</keyword>
<feature type="domain" description="CFEM" evidence="17">
    <location>
        <begin position="31"/>
        <end position="96"/>
    </location>
</feature>
<evidence type="ECO:0000313" key="19">
    <source>
        <dbReference type="Proteomes" id="UP001201980"/>
    </source>
</evidence>
<evidence type="ECO:0000256" key="16">
    <source>
        <dbReference type="SAM" id="SignalP"/>
    </source>
</evidence>
<feature type="transmembrane region" description="Helical" evidence="15">
    <location>
        <begin position="289"/>
        <end position="313"/>
    </location>
</feature>
<dbReference type="PANTHER" id="PTHR33048">
    <property type="entry name" value="PTH11-LIKE INTEGRAL MEMBRANE PROTEIN (AFU_ORTHOLOGUE AFUA_5G11245)"/>
    <property type="match status" value="1"/>
</dbReference>
<dbReference type="GO" id="GO:0098552">
    <property type="term" value="C:side of membrane"/>
    <property type="evidence" value="ECO:0007669"/>
    <property type="project" value="UniProtKB-KW"/>
</dbReference>
<dbReference type="PANTHER" id="PTHR33048:SF160">
    <property type="entry name" value="SAT4 FAMILY MEMBRANE PROTEIN"/>
    <property type="match status" value="1"/>
</dbReference>
<dbReference type="Pfam" id="PF05730">
    <property type="entry name" value="CFEM"/>
    <property type="match status" value="1"/>
</dbReference>
<keyword evidence="10 15" id="KW-0472">Membrane</keyword>
<evidence type="ECO:0000256" key="12">
    <source>
        <dbReference type="ARBA" id="ARBA00023288"/>
    </source>
</evidence>
<dbReference type="GO" id="GO:0005576">
    <property type="term" value="C:extracellular region"/>
    <property type="evidence" value="ECO:0007669"/>
    <property type="project" value="UniProtKB-SubCell"/>
</dbReference>
<feature type="transmembrane region" description="Helical" evidence="15">
    <location>
        <begin position="206"/>
        <end position="230"/>
    </location>
</feature>
<keyword evidence="19" id="KW-1185">Reference proteome</keyword>
<evidence type="ECO:0000256" key="13">
    <source>
        <dbReference type="ARBA" id="ARBA00038359"/>
    </source>
</evidence>
<comment type="similarity">
    <text evidence="4">Belongs to the RBT5 family.</text>
</comment>
<evidence type="ECO:0000256" key="7">
    <source>
        <dbReference type="ARBA" id="ARBA00022692"/>
    </source>
</evidence>
<keyword evidence="8 16" id="KW-0732">Signal</keyword>
<evidence type="ECO:0000259" key="17">
    <source>
        <dbReference type="SMART" id="SM00747"/>
    </source>
</evidence>
<feature type="signal peptide" evidence="16">
    <location>
        <begin position="1"/>
        <end position="22"/>
    </location>
</feature>
<accession>A0AAD5WPD9</accession>
<evidence type="ECO:0000256" key="3">
    <source>
        <dbReference type="ARBA" id="ARBA00004613"/>
    </source>
</evidence>
<feature type="transmembrane region" description="Helical" evidence="15">
    <location>
        <begin position="365"/>
        <end position="386"/>
    </location>
</feature>
<feature type="chain" id="PRO_5041921917" evidence="16">
    <location>
        <begin position="23"/>
        <end position="573"/>
    </location>
</feature>
<comment type="caution">
    <text evidence="18">The sequence shown here is derived from an EMBL/GenBank/DDBJ whole genome shotgun (WGS) entry which is preliminary data.</text>
</comment>
<feature type="transmembrane region" description="Helical" evidence="15">
    <location>
        <begin position="242"/>
        <end position="269"/>
    </location>
</feature>
<keyword evidence="5" id="KW-0964">Secreted</keyword>